<gene>
    <name evidence="3" type="ORF">GCM10022214_16070</name>
</gene>
<evidence type="ECO:0000256" key="1">
    <source>
        <dbReference type="SAM" id="MobiDB-lite"/>
    </source>
</evidence>
<accession>A0ABP7VB61</accession>
<evidence type="ECO:0000259" key="2">
    <source>
        <dbReference type="Pfam" id="PF04149"/>
    </source>
</evidence>
<evidence type="ECO:0000313" key="3">
    <source>
        <dbReference type="EMBL" id="GAA4063385.1"/>
    </source>
</evidence>
<sequence>MVGQGEWNEASWRKSVRSGSHESAGGCVCVAVIGSWGAIRDSKDPEPRTIVMPKPALRRLFEEVKRGRLDLH</sequence>
<proteinExistence type="predicted"/>
<dbReference type="Proteomes" id="UP001500683">
    <property type="component" value="Unassembled WGS sequence"/>
</dbReference>
<keyword evidence="4" id="KW-1185">Reference proteome</keyword>
<evidence type="ECO:0000313" key="4">
    <source>
        <dbReference type="Proteomes" id="UP001500683"/>
    </source>
</evidence>
<feature type="region of interest" description="Disordered" evidence="1">
    <location>
        <begin position="1"/>
        <end position="23"/>
    </location>
</feature>
<comment type="caution">
    <text evidence="3">The sequence shown here is derived from an EMBL/GenBank/DDBJ whole genome shotgun (WGS) entry which is preliminary data.</text>
</comment>
<dbReference type="RefSeq" id="WP_360707219.1">
    <property type="nucleotide sequence ID" value="NZ_BAAAZG010000006.1"/>
</dbReference>
<reference evidence="4" key="1">
    <citation type="journal article" date="2019" name="Int. J. Syst. Evol. Microbiol.">
        <title>The Global Catalogue of Microorganisms (GCM) 10K type strain sequencing project: providing services to taxonomists for standard genome sequencing and annotation.</title>
        <authorList>
            <consortium name="The Broad Institute Genomics Platform"/>
            <consortium name="The Broad Institute Genome Sequencing Center for Infectious Disease"/>
            <person name="Wu L."/>
            <person name="Ma J."/>
        </authorList>
    </citation>
    <scope>NUCLEOTIDE SEQUENCE [LARGE SCALE GENOMIC DNA]</scope>
    <source>
        <strain evidence="4">JCM 16702</strain>
    </source>
</reference>
<name>A0ABP7VB61_9ACTN</name>
<dbReference type="EMBL" id="BAAAZG010000006">
    <property type="protein sequence ID" value="GAA4063385.1"/>
    <property type="molecule type" value="Genomic_DNA"/>
</dbReference>
<organism evidence="3 4">
    <name type="scientific">Actinomadura miaoliensis</name>
    <dbReference type="NCBI Taxonomy" id="430685"/>
    <lineage>
        <taxon>Bacteria</taxon>
        <taxon>Bacillati</taxon>
        <taxon>Actinomycetota</taxon>
        <taxon>Actinomycetes</taxon>
        <taxon>Streptosporangiales</taxon>
        <taxon>Thermomonosporaceae</taxon>
        <taxon>Actinomadura</taxon>
    </lineage>
</organism>
<dbReference type="Pfam" id="PF04149">
    <property type="entry name" value="DUF397"/>
    <property type="match status" value="1"/>
</dbReference>
<protein>
    <recommendedName>
        <fullName evidence="2">DUF397 domain-containing protein</fullName>
    </recommendedName>
</protein>
<dbReference type="InterPro" id="IPR007278">
    <property type="entry name" value="DUF397"/>
</dbReference>
<feature type="domain" description="DUF397" evidence="2">
    <location>
        <begin position="10"/>
        <end position="65"/>
    </location>
</feature>